<proteinExistence type="predicted"/>
<name>A0A375IPU7_9BURK</name>
<evidence type="ECO:0000313" key="2">
    <source>
        <dbReference type="Proteomes" id="UP000255505"/>
    </source>
</evidence>
<gene>
    <name evidence="1" type="ORF">CT19425_MP50528</name>
</gene>
<dbReference type="Proteomes" id="UP000255505">
    <property type="component" value="Plasmid II"/>
</dbReference>
<accession>A0A375IPU7</accession>
<sequence>MGFRRCSTRASAATGGSSAFFATPARFEARRSGTHASCVASRYGDRRYRASYILSVCIQNGEGDVSKSKARRNE</sequence>
<reference evidence="1 2" key="1">
    <citation type="submission" date="2018-01" db="EMBL/GenBank/DDBJ databases">
        <authorList>
            <person name="Gaut B.S."/>
            <person name="Morton B.R."/>
            <person name="Clegg M.T."/>
            <person name="Duvall M.R."/>
        </authorList>
    </citation>
    <scope>NUCLEOTIDE SEQUENCE [LARGE SCALE GENOMIC DNA]</scope>
    <source>
        <strain evidence="1">Cupriavidus taiwanensis LMG 19425</strain>
        <plasmid evidence="2">Plasmid ii</plasmid>
    </source>
</reference>
<evidence type="ECO:0000313" key="1">
    <source>
        <dbReference type="EMBL" id="SPK75492.1"/>
    </source>
</evidence>
<geneLocation type="plasmid" evidence="1">
    <name>II</name>
</geneLocation>
<dbReference type="EMBL" id="LT991977">
    <property type="protein sequence ID" value="SPK75492.1"/>
    <property type="molecule type" value="Genomic_DNA"/>
</dbReference>
<keyword evidence="1" id="KW-0614">Plasmid</keyword>
<protein>
    <submittedName>
        <fullName evidence="1">Uncharacterized protein</fullName>
    </submittedName>
</protein>
<dbReference type="AlphaFoldDB" id="A0A375IPU7"/>
<organism evidence="1 2">
    <name type="scientific">Cupriavidus taiwanensis</name>
    <dbReference type="NCBI Taxonomy" id="164546"/>
    <lineage>
        <taxon>Bacteria</taxon>
        <taxon>Pseudomonadati</taxon>
        <taxon>Pseudomonadota</taxon>
        <taxon>Betaproteobacteria</taxon>
        <taxon>Burkholderiales</taxon>
        <taxon>Burkholderiaceae</taxon>
        <taxon>Cupriavidus</taxon>
    </lineage>
</organism>